<dbReference type="InterPro" id="IPR036291">
    <property type="entry name" value="NAD(P)-bd_dom_sf"/>
</dbReference>
<evidence type="ECO:0000259" key="1">
    <source>
        <dbReference type="Pfam" id="PF04321"/>
    </source>
</evidence>
<evidence type="ECO:0000313" key="3">
    <source>
        <dbReference type="EMBL" id="GIM00891.1"/>
    </source>
</evidence>
<gene>
    <name evidence="2" type="ORF">Vretifemale_5690</name>
    <name evidence="3" type="ORF">Vretimale_5792</name>
</gene>
<evidence type="ECO:0000313" key="4">
    <source>
        <dbReference type="Proteomes" id="UP000747110"/>
    </source>
</evidence>
<dbReference type="SUPFAM" id="SSF51735">
    <property type="entry name" value="NAD(P)-binding Rossmann-fold domains"/>
    <property type="match status" value="1"/>
</dbReference>
<dbReference type="PANTHER" id="PTHR43242">
    <property type="entry name" value="NAD(P)-BINDING ROSSMANN-FOLD SUPERFAMILY PROTEIN"/>
    <property type="match status" value="1"/>
</dbReference>
<dbReference type="Proteomes" id="UP000722791">
    <property type="component" value="Unassembled WGS sequence"/>
</dbReference>
<accession>A0A8J4CA33</accession>
<dbReference type="AlphaFoldDB" id="A0A8J4CA33"/>
<organism evidence="2 4">
    <name type="scientific">Volvox reticuliferus</name>
    <dbReference type="NCBI Taxonomy" id="1737510"/>
    <lineage>
        <taxon>Eukaryota</taxon>
        <taxon>Viridiplantae</taxon>
        <taxon>Chlorophyta</taxon>
        <taxon>core chlorophytes</taxon>
        <taxon>Chlorophyceae</taxon>
        <taxon>CS clade</taxon>
        <taxon>Chlamydomonadales</taxon>
        <taxon>Volvocaceae</taxon>
        <taxon>Volvox</taxon>
    </lineage>
</organism>
<dbReference type="Proteomes" id="UP000747110">
    <property type="component" value="Unassembled WGS sequence"/>
</dbReference>
<dbReference type="Gene3D" id="3.40.50.720">
    <property type="entry name" value="NAD(P)-binding Rossmann-like Domain"/>
    <property type="match status" value="1"/>
</dbReference>
<dbReference type="PANTHER" id="PTHR43242:SF1">
    <property type="entry name" value="NAD(P)-BINDING ROSSMANN-FOLD SUPERFAMILY PROTEIN"/>
    <property type="match status" value="1"/>
</dbReference>
<name>A0A8J4CA33_9CHLO</name>
<dbReference type="InterPro" id="IPR029903">
    <property type="entry name" value="RmlD-like-bd"/>
</dbReference>
<dbReference type="Pfam" id="PF04321">
    <property type="entry name" value="RmlD_sub_bind"/>
    <property type="match status" value="1"/>
</dbReference>
<dbReference type="OrthoDB" id="2219495at2759"/>
<evidence type="ECO:0000313" key="2">
    <source>
        <dbReference type="EMBL" id="GIL76182.1"/>
    </source>
</evidence>
<reference evidence="2" key="1">
    <citation type="journal article" date="2021" name="Proc. Natl. Acad. Sci. U.S.A.">
        <title>Three genomes in the algal genus Volvox reveal the fate of a haploid sex-determining region after a transition to homothallism.</title>
        <authorList>
            <person name="Yamamoto K."/>
            <person name="Hamaji T."/>
            <person name="Kawai-Toyooka H."/>
            <person name="Matsuzaki R."/>
            <person name="Takahashi F."/>
            <person name="Nishimura Y."/>
            <person name="Kawachi M."/>
            <person name="Noguchi H."/>
            <person name="Minakuchi Y."/>
            <person name="Umen J.G."/>
            <person name="Toyoda A."/>
            <person name="Nozaki H."/>
        </authorList>
    </citation>
    <scope>NUCLEOTIDE SEQUENCE</scope>
    <source>
        <strain evidence="3">NIES-3785</strain>
        <strain evidence="2">NIES-3786</strain>
    </source>
</reference>
<feature type="domain" description="RmlD-like substrate binding" evidence="1">
    <location>
        <begin position="84"/>
        <end position="250"/>
    </location>
</feature>
<proteinExistence type="predicted"/>
<dbReference type="EMBL" id="BNCQ01000008">
    <property type="protein sequence ID" value="GIM00891.1"/>
    <property type="molecule type" value="Genomic_DNA"/>
</dbReference>
<protein>
    <recommendedName>
        <fullName evidence="1">RmlD-like substrate binding domain-containing protein</fullName>
    </recommendedName>
</protein>
<dbReference type="EMBL" id="BNCP01000008">
    <property type="protein sequence ID" value="GIL76182.1"/>
    <property type="molecule type" value="Genomic_DNA"/>
</dbReference>
<comment type="caution">
    <text evidence="2">The sequence shown here is derived from an EMBL/GenBank/DDBJ whole genome shotgun (WGS) entry which is preliminary data.</text>
</comment>
<keyword evidence="4" id="KW-1185">Reference proteome</keyword>
<sequence>MRRRLVAREGSTAPTHLHTHIHTFAASTSPALSSPAMELVQRQCNAKQHGATPSTVTRATAMPLGCAEDTTVPTFMSLCFPYATQTAFHVVINCAAISQPGLCESSPDVARAVNVPIHLVNCILRQEQSNGTRAALIHFSTDQVYDGSHAMWREDEPCSPVNTYGKTKLEAEQHILSRLPASFPVAILRSSIIYGPPPPDPVSRALFLQFVASAVRGGALTTFFDDEWRSPVYIRDLERLVSRLIEANAALETRKPTTSDAAGVTAAPTDGVPGSENALFRVAWRQRVFNTGGPERLSRVDMARQVADALNCDYSAILPASTASVNRGVASPADISMDVSRLTEELGFHTTPFNEALREIFPPQPVSAT</sequence>